<name>A0ABD4Z5I8_9CREN</name>
<proteinExistence type="predicted"/>
<keyword evidence="3" id="KW-1185">Reference proteome</keyword>
<accession>A0ABD4Z5I8</accession>
<reference evidence="2 3" key="1">
    <citation type="submission" date="2023-05" db="EMBL/GenBank/DDBJ databases">
        <title>A new hyperthermophilic archaea 'Ignisphaera cupida' sp. nov. and description of the family 'Ignisphaeraceae' fam. nov.</title>
        <authorList>
            <person name="Podosokorskaya O.A."/>
            <person name="Elcheninov A.G."/>
            <person name="Klukina A."/>
            <person name="Merkel A.Y."/>
        </authorList>
    </citation>
    <scope>NUCLEOTIDE SEQUENCE [LARGE SCALE GENOMIC DNA]</scope>
    <source>
        <strain evidence="2 3">4213-co</strain>
    </source>
</reference>
<keyword evidence="1" id="KW-0175">Coiled coil</keyword>
<protein>
    <submittedName>
        <fullName evidence="2">Uncharacterized protein</fullName>
    </submittedName>
</protein>
<dbReference type="AlphaFoldDB" id="A0ABD4Z5I8"/>
<comment type="caution">
    <text evidence="2">The sequence shown here is derived from an EMBL/GenBank/DDBJ whole genome shotgun (WGS) entry which is preliminary data.</text>
</comment>
<evidence type="ECO:0000313" key="3">
    <source>
        <dbReference type="Proteomes" id="UP001529235"/>
    </source>
</evidence>
<evidence type="ECO:0000313" key="2">
    <source>
        <dbReference type="EMBL" id="MDK6028170.1"/>
    </source>
</evidence>
<sequence length="161" mass="18884">MFFKRKKTFGVGDKDMKNLENDMVVSPTELVDNVLNLLTNRYGISKYALISFLYVLRSSSYGYANFGYDGYEITFHRGYNGLSIEVERKVGDLVQRIEYMLDKWLINQINILNRDVEQASSSIDEVIERLKQMRERIGEQEFNYILSLLNSTRKLLEQLKT</sequence>
<feature type="coiled-coil region" evidence="1">
    <location>
        <begin position="109"/>
        <end position="143"/>
    </location>
</feature>
<dbReference type="RefSeq" id="WP_285273142.1">
    <property type="nucleotide sequence ID" value="NZ_JASNVW010000001.1"/>
</dbReference>
<organism evidence="2 3">
    <name type="scientific">Ignisphaera cupida</name>
    <dbReference type="NCBI Taxonomy" id="3050454"/>
    <lineage>
        <taxon>Archaea</taxon>
        <taxon>Thermoproteota</taxon>
        <taxon>Thermoprotei</taxon>
        <taxon>Desulfurococcales</taxon>
        <taxon>Desulfurococcaceae</taxon>
        <taxon>Ignisphaera</taxon>
    </lineage>
</organism>
<gene>
    <name evidence="2" type="ORF">QPL79_02170</name>
</gene>
<dbReference type="Proteomes" id="UP001529235">
    <property type="component" value="Unassembled WGS sequence"/>
</dbReference>
<dbReference type="EMBL" id="JASNVW010000001">
    <property type="protein sequence ID" value="MDK6028170.1"/>
    <property type="molecule type" value="Genomic_DNA"/>
</dbReference>
<evidence type="ECO:0000256" key="1">
    <source>
        <dbReference type="SAM" id="Coils"/>
    </source>
</evidence>